<evidence type="ECO:0000313" key="1">
    <source>
        <dbReference type="EMBL" id="MBU5485257.1"/>
    </source>
</evidence>
<evidence type="ECO:0000313" key="2">
    <source>
        <dbReference type="Proteomes" id="UP000726170"/>
    </source>
</evidence>
<sequence length="96" mass="11354">MFLKVKNFMDKNVDYKGLIIDSIKPFSQSVDYDKNESVFIYNDTYEENEDIIEITEEEYLMFKEEIENKLKQPTEVDLLKQQIESLSIAMAKIIGM</sequence>
<dbReference type="EMBL" id="JAHLQF010000003">
    <property type="protein sequence ID" value="MBU5485257.1"/>
    <property type="molecule type" value="Genomic_DNA"/>
</dbReference>
<accession>A0ABS6EKC9</accession>
<organism evidence="1 2">
    <name type="scientific">Clostridium mobile</name>
    <dbReference type="NCBI Taxonomy" id="2841512"/>
    <lineage>
        <taxon>Bacteria</taxon>
        <taxon>Bacillati</taxon>
        <taxon>Bacillota</taxon>
        <taxon>Clostridia</taxon>
        <taxon>Eubacteriales</taxon>
        <taxon>Clostridiaceae</taxon>
        <taxon>Clostridium</taxon>
    </lineage>
</organism>
<protein>
    <submittedName>
        <fullName evidence="1">Uncharacterized protein</fullName>
    </submittedName>
</protein>
<gene>
    <name evidence="1" type="ORF">KQI86_13015</name>
</gene>
<comment type="caution">
    <text evidence="1">The sequence shown here is derived from an EMBL/GenBank/DDBJ whole genome shotgun (WGS) entry which is preliminary data.</text>
</comment>
<keyword evidence="2" id="KW-1185">Reference proteome</keyword>
<reference evidence="1 2" key="1">
    <citation type="submission" date="2021-06" db="EMBL/GenBank/DDBJ databases">
        <authorList>
            <person name="Sun Q."/>
            <person name="Li D."/>
        </authorList>
    </citation>
    <scope>NUCLEOTIDE SEQUENCE [LARGE SCALE GENOMIC DNA]</scope>
    <source>
        <strain evidence="1 2">MSJ-11</strain>
    </source>
</reference>
<dbReference type="RefSeq" id="WP_216439812.1">
    <property type="nucleotide sequence ID" value="NZ_JAHLQF010000003.1"/>
</dbReference>
<proteinExistence type="predicted"/>
<name>A0ABS6EKC9_9CLOT</name>
<dbReference type="Proteomes" id="UP000726170">
    <property type="component" value="Unassembled WGS sequence"/>
</dbReference>